<dbReference type="GO" id="GO:0005634">
    <property type="term" value="C:nucleus"/>
    <property type="evidence" value="ECO:0007669"/>
    <property type="project" value="UniProtKB-SubCell"/>
</dbReference>
<evidence type="ECO:0000259" key="4">
    <source>
        <dbReference type="PROSITE" id="PS50048"/>
    </source>
</evidence>
<feature type="region of interest" description="Disordered" evidence="3">
    <location>
        <begin position="166"/>
        <end position="185"/>
    </location>
</feature>
<dbReference type="PROSITE" id="PS50048">
    <property type="entry name" value="ZN2_CY6_FUNGAL_2"/>
    <property type="match status" value="1"/>
</dbReference>
<dbReference type="Gene3D" id="4.10.240.10">
    <property type="entry name" value="Zn(2)-C6 fungal-type DNA-binding domain"/>
    <property type="match status" value="1"/>
</dbReference>
<dbReference type="PANTHER" id="PTHR37534">
    <property type="entry name" value="TRANSCRIPTIONAL ACTIVATOR PROTEIN UGA3"/>
    <property type="match status" value="1"/>
</dbReference>
<dbReference type="HOGENOM" id="CLU_036925_1_0_1"/>
<feature type="compositionally biased region" description="Basic and acidic residues" evidence="3">
    <location>
        <begin position="171"/>
        <end position="184"/>
    </location>
</feature>
<dbReference type="SMART" id="SM00066">
    <property type="entry name" value="GAL4"/>
    <property type="match status" value="1"/>
</dbReference>
<evidence type="ECO:0000256" key="2">
    <source>
        <dbReference type="ARBA" id="ARBA00023242"/>
    </source>
</evidence>
<dbReference type="InterPro" id="IPR001138">
    <property type="entry name" value="Zn2Cys6_DnaBD"/>
</dbReference>
<dbReference type="GO" id="GO:0045944">
    <property type="term" value="P:positive regulation of transcription by RNA polymerase II"/>
    <property type="evidence" value="ECO:0007669"/>
    <property type="project" value="TreeGrafter"/>
</dbReference>
<gene>
    <name evidence="5" type="ORF">S7711_09890</name>
</gene>
<dbReference type="CDD" id="cd00067">
    <property type="entry name" value="GAL4"/>
    <property type="match status" value="1"/>
</dbReference>
<dbReference type="GO" id="GO:0000981">
    <property type="term" value="F:DNA-binding transcription factor activity, RNA polymerase II-specific"/>
    <property type="evidence" value="ECO:0007669"/>
    <property type="project" value="InterPro"/>
</dbReference>
<dbReference type="GO" id="GO:0008270">
    <property type="term" value="F:zinc ion binding"/>
    <property type="evidence" value="ECO:0007669"/>
    <property type="project" value="InterPro"/>
</dbReference>
<feature type="domain" description="Zn(2)-C6 fungal-type" evidence="4">
    <location>
        <begin position="15"/>
        <end position="43"/>
    </location>
</feature>
<dbReference type="Pfam" id="PF00172">
    <property type="entry name" value="Zn_clus"/>
    <property type="match status" value="1"/>
</dbReference>
<dbReference type="EMBL" id="KL647941">
    <property type="protein sequence ID" value="KEY73033.1"/>
    <property type="molecule type" value="Genomic_DNA"/>
</dbReference>
<evidence type="ECO:0000313" key="5">
    <source>
        <dbReference type="EMBL" id="KEY73033.1"/>
    </source>
</evidence>
<keyword evidence="2" id="KW-0539">Nucleus</keyword>
<evidence type="ECO:0000313" key="6">
    <source>
        <dbReference type="Proteomes" id="UP000028045"/>
    </source>
</evidence>
<dbReference type="Pfam" id="PF11951">
    <property type="entry name" value="Fungal_trans_2"/>
    <property type="match status" value="1"/>
</dbReference>
<protein>
    <recommendedName>
        <fullName evidence="4">Zn(2)-C6 fungal-type domain-containing protein</fullName>
    </recommendedName>
</protein>
<dbReference type="OrthoDB" id="25818at2759"/>
<name>A0A084B654_STACB</name>
<dbReference type="Proteomes" id="UP000028045">
    <property type="component" value="Unassembled WGS sequence"/>
</dbReference>
<feature type="region of interest" description="Disordered" evidence="3">
    <location>
        <begin position="80"/>
        <end position="134"/>
    </location>
</feature>
<dbReference type="AlphaFoldDB" id="A0A084B654"/>
<sequence>MLAVKGSTGRRKDPACGTCRKKCRRCDRARPICGRCSAQGLHCEGYPPRFQFADVSTACLEEDAISPSLSTSTTIVAAESTSSVDVRMESDPGIIDPSESEEPLPPAAGNSTGGSSKSPIEMIPPTSPSTSLSPSVAVIQTPLGQTAASSPLHEPTMLSIRAILNSTDGSSEPREASTESRDKSGNPFQLVLSEALTMSIGEARNPFREHLLPLAYQHDSVMHALLGLTACHMYNSGKDSSQRCLATSLQHRVAALQSLGSLLTKEQTSGLMTTEEEAILATVLLLVTHDICETGISSHGTHLTGMEPFCSRIARLDGHHRRSKSSMFLVSALTWLDLLRGFSGAEKLTYSADVRACVRDHGSLSLHCLVGCPPAIFYRIGIVLQAAKDHMVQRISFPEFQQVLHDAERFLRVWDPDQVTYPTEQKEWRHLAEAFRHACLLRVMRFPDAFTVSCTDPRIQESVAAILDVSAQMPRDSVFYKRLLFPLFLAGADTASPHQIHYTSWCISEIKQSTGFQHPAMTELLTNVWDERKHQTRGWNNVPWMEFVSLMLDHSC</sequence>
<accession>A0A084B654</accession>
<proteinExistence type="predicted"/>
<dbReference type="GO" id="GO:0000976">
    <property type="term" value="F:transcription cis-regulatory region binding"/>
    <property type="evidence" value="ECO:0007669"/>
    <property type="project" value="TreeGrafter"/>
</dbReference>
<feature type="compositionally biased region" description="Polar residues" evidence="3">
    <location>
        <begin position="109"/>
        <end position="118"/>
    </location>
</feature>
<comment type="subcellular location">
    <subcellularLocation>
        <location evidence="1">Nucleus</location>
    </subcellularLocation>
</comment>
<dbReference type="PANTHER" id="PTHR37534:SF49">
    <property type="entry name" value="LYSINE BIOSYNTHESIS REGULATORY PROTEIN LYS14"/>
    <property type="match status" value="1"/>
</dbReference>
<reference evidence="5 6" key="1">
    <citation type="journal article" date="2014" name="BMC Genomics">
        <title>Comparative genome sequencing reveals chemotype-specific gene clusters in the toxigenic black mold Stachybotrys.</title>
        <authorList>
            <person name="Semeiks J."/>
            <person name="Borek D."/>
            <person name="Otwinowski Z."/>
            <person name="Grishin N.V."/>
        </authorList>
    </citation>
    <scope>NUCLEOTIDE SEQUENCE [LARGE SCALE GENOMIC DNA]</scope>
    <source>
        <strain evidence="6">CBS 109288 / IBT 7711</strain>
    </source>
</reference>
<evidence type="ECO:0000256" key="3">
    <source>
        <dbReference type="SAM" id="MobiDB-lite"/>
    </source>
</evidence>
<dbReference type="InterPro" id="IPR021858">
    <property type="entry name" value="Fun_TF"/>
</dbReference>
<evidence type="ECO:0000256" key="1">
    <source>
        <dbReference type="ARBA" id="ARBA00004123"/>
    </source>
</evidence>
<keyword evidence="6" id="KW-1185">Reference proteome</keyword>
<dbReference type="InterPro" id="IPR036864">
    <property type="entry name" value="Zn2-C6_fun-type_DNA-bd_sf"/>
</dbReference>
<dbReference type="SUPFAM" id="SSF57701">
    <property type="entry name" value="Zn2/Cys6 DNA-binding domain"/>
    <property type="match status" value="1"/>
</dbReference>
<organism evidence="5 6">
    <name type="scientific">Stachybotrys chartarum (strain CBS 109288 / IBT 7711)</name>
    <name type="common">Toxic black mold</name>
    <name type="synonym">Stilbospora chartarum</name>
    <dbReference type="NCBI Taxonomy" id="1280523"/>
    <lineage>
        <taxon>Eukaryota</taxon>
        <taxon>Fungi</taxon>
        <taxon>Dikarya</taxon>
        <taxon>Ascomycota</taxon>
        <taxon>Pezizomycotina</taxon>
        <taxon>Sordariomycetes</taxon>
        <taxon>Hypocreomycetidae</taxon>
        <taxon>Hypocreales</taxon>
        <taxon>Stachybotryaceae</taxon>
        <taxon>Stachybotrys</taxon>
    </lineage>
</organism>